<accession>A0A5A7N8C2</accession>
<dbReference type="InterPro" id="IPR000551">
    <property type="entry name" value="MerR-type_HTH_dom"/>
</dbReference>
<proteinExistence type="predicted"/>
<dbReference type="CDD" id="cd04765">
    <property type="entry name" value="HTH_MlrA-like_sg2"/>
    <property type="match status" value="1"/>
</dbReference>
<evidence type="ECO:0000259" key="2">
    <source>
        <dbReference type="PROSITE" id="PS50937"/>
    </source>
</evidence>
<feature type="compositionally biased region" description="Low complexity" evidence="1">
    <location>
        <begin position="119"/>
        <end position="134"/>
    </location>
</feature>
<feature type="region of interest" description="Disordered" evidence="1">
    <location>
        <begin position="119"/>
        <end position="178"/>
    </location>
</feature>
<organism evidence="3 4">
    <name type="scientific">Iodidimonas nitroreducens</name>
    <dbReference type="NCBI Taxonomy" id="1236968"/>
    <lineage>
        <taxon>Bacteria</taxon>
        <taxon>Pseudomonadati</taxon>
        <taxon>Pseudomonadota</taxon>
        <taxon>Alphaproteobacteria</taxon>
        <taxon>Iodidimonadales</taxon>
        <taxon>Iodidimonadaceae</taxon>
        <taxon>Iodidimonas</taxon>
    </lineage>
</organism>
<dbReference type="PROSITE" id="PS50937">
    <property type="entry name" value="HTH_MERR_2"/>
    <property type="match status" value="1"/>
</dbReference>
<evidence type="ECO:0000313" key="4">
    <source>
        <dbReference type="Proteomes" id="UP000324996"/>
    </source>
</evidence>
<keyword evidence="4" id="KW-1185">Reference proteome</keyword>
<reference evidence="3 4" key="1">
    <citation type="submission" date="2019-09" db="EMBL/GenBank/DDBJ databases">
        <title>NBRP : Genome information of microbial organism related human and environment.</title>
        <authorList>
            <person name="Hattori M."/>
            <person name="Oshima K."/>
            <person name="Inaba H."/>
            <person name="Suda W."/>
            <person name="Sakamoto M."/>
            <person name="Iino T."/>
            <person name="Kitahara M."/>
            <person name="Oshida Y."/>
            <person name="Iida T."/>
            <person name="Kudo T."/>
            <person name="Itoh T."/>
            <person name="Ohkuma M."/>
        </authorList>
    </citation>
    <scope>NUCLEOTIDE SEQUENCE [LARGE SCALE GENOMIC DNA]</scope>
    <source>
        <strain evidence="3 4">Q-1</strain>
    </source>
</reference>
<protein>
    <submittedName>
        <fullName evidence="3">MerR family transcriptional regulator</fullName>
    </submittedName>
</protein>
<dbReference type="InterPro" id="IPR009061">
    <property type="entry name" value="DNA-bd_dom_put_sf"/>
</dbReference>
<comment type="caution">
    <text evidence="3">The sequence shown here is derived from an EMBL/GenBank/DDBJ whole genome shotgun (WGS) entry which is preliminary data.</text>
</comment>
<feature type="compositionally biased region" description="Basic and acidic residues" evidence="1">
    <location>
        <begin position="139"/>
        <end position="158"/>
    </location>
</feature>
<dbReference type="AlphaFoldDB" id="A0A5A7N8C2"/>
<evidence type="ECO:0000313" key="3">
    <source>
        <dbReference type="EMBL" id="GER04603.1"/>
    </source>
</evidence>
<dbReference type="Pfam" id="PF13411">
    <property type="entry name" value="MerR_1"/>
    <property type="match status" value="1"/>
</dbReference>
<name>A0A5A7N8C2_9PROT</name>
<evidence type="ECO:0000256" key="1">
    <source>
        <dbReference type="SAM" id="MobiDB-lite"/>
    </source>
</evidence>
<dbReference type="Gene3D" id="1.10.1660.10">
    <property type="match status" value="1"/>
</dbReference>
<sequence>MMPRSGSLDTGESGSEKSDRAFRTIGEVSELLDLPQHVLRFWETRFTSIRPMKRGGNRRYYRPQDIALLRTVKHLLHEDGMTIKGVQKRFREQGVKATIDDVLAMAEPDDLGRSSLERPMAAAAAGDRPMAGHATPDGSKPDQNKPDADGAGLHHIEDTSDDQPINPSLAEPGRAEKAPMRATLAHILDELRTLRQMLD</sequence>
<dbReference type="Proteomes" id="UP000324996">
    <property type="component" value="Unassembled WGS sequence"/>
</dbReference>
<gene>
    <name evidence="3" type="ORF">JCM17846_22850</name>
</gene>
<dbReference type="SMART" id="SM00422">
    <property type="entry name" value="HTH_MERR"/>
    <property type="match status" value="1"/>
</dbReference>
<dbReference type="EMBL" id="BKCN01000012">
    <property type="protein sequence ID" value="GER04603.1"/>
    <property type="molecule type" value="Genomic_DNA"/>
</dbReference>
<dbReference type="GO" id="GO:0006355">
    <property type="term" value="P:regulation of DNA-templated transcription"/>
    <property type="evidence" value="ECO:0007669"/>
    <property type="project" value="InterPro"/>
</dbReference>
<dbReference type="GO" id="GO:0003677">
    <property type="term" value="F:DNA binding"/>
    <property type="evidence" value="ECO:0007669"/>
    <property type="project" value="InterPro"/>
</dbReference>
<dbReference type="SUPFAM" id="SSF46955">
    <property type="entry name" value="Putative DNA-binding domain"/>
    <property type="match status" value="1"/>
</dbReference>
<feature type="domain" description="HTH merR-type" evidence="2">
    <location>
        <begin position="24"/>
        <end position="92"/>
    </location>
</feature>